<organism evidence="1 2">
    <name type="scientific">Halobacillus salinus</name>
    <dbReference type="NCBI Taxonomy" id="192814"/>
    <lineage>
        <taxon>Bacteria</taxon>
        <taxon>Bacillati</taxon>
        <taxon>Bacillota</taxon>
        <taxon>Bacilli</taxon>
        <taxon>Bacillales</taxon>
        <taxon>Bacillaceae</taxon>
        <taxon>Halobacillus</taxon>
    </lineage>
</organism>
<proteinExistence type="predicted"/>
<keyword evidence="2" id="KW-1185">Reference proteome</keyword>
<dbReference type="RefSeq" id="WP_079478004.1">
    <property type="nucleotide sequence ID" value="NZ_FVYZ01000003.1"/>
</dbReference>
<accession>A0A4Z0GWG7</accession>
<protein>
    <submittedName>
        <fullName evidence="1">Uncharacterized protein</fullName>
    </submittedName>
</protein>
<dbReference type="Proteomes" id="UP000297982">
    <property type="component" value="Unassembled WGS sequence"/>
</dbReference>
<dbReference type="AlphaFoldDB" id="A0A4Z0GWG7"/>
<gene>
    <name evidence="1" type="ORF">E4663_16115</name>
</gene>
<evidence type="ECO:0000313" key="1">
    <source>
        <dbReference type="EMBL" id="TGB01679.1"/>
    </source>
</evidence>
<comment type="caution">
    <text evidence="1">The sequence shown here is derived from an EMBL/GenBank/DDBJ whole genome shotgun (WGS) entry which is preliminary data.</text>
</comment>
<name>A0A4Z0GWG7_9BACI</name>
<dbReference type="STRING" id="192814.GCA_900166575_03145"/>
<sequence>MAKKSKQYDYDLEEVKRLIGETDKNYREISAETGCPYASVVYHGRKIRGRVNRSHKYDAMEQTTPSPASLQMPVFTEEAQSTSYETSGTTLSISRKDISIDDAQAEAERMIQAARALGLNRINLTIEK</sequence>
<dbReference type="OrthoDB" id="2968940at2"/>
<dbReference type="EMBL" id="SRJC01000005">
    <property type="protein sequence ID" value="TGB01679.1"/>
    <property type="molecule type" value="Genomic_DNA"/>
</dbReference>
<evidence type="ECO:0000313" key="2">
    <source>
        <dbReference type="Proteomes" id="UP000297982"/>
    </source>
</evidence>
<reference evidence="1 2" key="1">
    <citation type="journal article" date="2003" name="Int. J. Syst. Evol. Microbiol.">
        <title>Halobacillus salinus sp. nov., isolated from a salt lake on the coast of the East Sea in Korea.</title>
        <authorList>
            <person name="Yoon J.H."/>
            <person name="Kang K.H."/>
            <person name="Park Y.H."/>
        </authorList>
    </citation>
    <scope>NUCLEOTIDE SEQUENCE [LARGE SCALE GENOMIC DNA]</scope>
    <source>
        <strain evidence="1 2">HSL-3</strain>
    </source>
</reference>